<gene>
    <name evidence="1" type="ORF">ZHD862_LOCUS4696</name>
</gene>
<evidence type="ECO:0000313" key="1">
    <source>
        <dbReference type="EMBL" id="CAF0847341.1"/>
    </source>
</evidence>
<dbReference type="InterPro" id="IPR002347">
    <property type="entry name" value="SDR_fam"/>
</dbReference>
<protein>
    <recommendedName>
        <fullName evidence="3">Dehydrogenase/reductase SDR family member 1</fullName>
    </recommendedName>
</protein>
<dbReference type="Pfam" id="PF00106">
    <property type="entry name" value="adh_short"/>
    <property type="match status" value="1"/>
</dbReference>
<comment type="caution">
    <text evidence="1">The sequence shown here is derived from an EMBL/GenBank/DDBJ whole genome shotgun (WGS) entry which is preliminary data.</text>
</comment>
<evidence type="ECO:0000313" key="2">
    <source>
        <dbReference type="Proteomes" id="UP000663864"/>
    </source>
</evidence>
<accession>A0A813VS25</accession>
<dbReference type="PANTHER" id="PTHR44147">
    <property type="entry name" value="DEHYDROGENASE/REDUCTASE SDR FAMILY MEMBER 1"/>
    <property type="match status" value="1"/>
</dbReference>
<reference evidence="1" key="1">
    <citation type="submission" date="2021-02" db="EMBL/GenBank/DDBJ databases">
        <authorList>
            <person name="Nowell W R."/>
        </authorList>
    </citation>
    <scope>NUCLEOTIDE SEQUENCE</scope>
</reference>
<dbReference type="SUPFAM" id="SSF51735">
    <property type="entry name" value="NAD(P)-binding Rossmann-fold domains"/>
    <property type="match status" value="1"/>
</dbReference>
<sequence length="348" mass="38443">MTTKLLTGRVALVTGATRGIGKGIAVQLGEAGALVYITGRTLKSSNDKPGSLEETAEAIRSRGGRCIPVCVNHENADEIEALFERITKEQDGRLDILVNNAYKGVERLLMTSGKPFWEVEPDMFDEVNNVGLRNHYYCAVYAARLMVPRKQGLIVFVSSPGGLRYLFNVAYGVGKAACDRMAADTAFELRKHNVGSISLWPGGVGTDTILASEHNAGFLKMLKKFDKPESAEYAGRIIAHLAQNPSMMQYSGKIVMTADYGTTYSIPDTDGEYPTNIRSFSYLFKQVPSLSWLSGWIPGFLKVPYWLFHQMKSIILIYDSSWSNIQKKIITTTTDYALNNANIDINGI</sequence>
<name>A0A813VS25_9BILA</name>
<evidence type="ECO:0008006" key="3">
    <source>
        <dbReference type="Google" id="ProtNLM"/>
    </source>
</evidence>
<organism evidence="1 2">
    <name type="scientific">Rotaria sordida</name>
    <dbReference type="NCBI Taxonomy" id="392033"/>
    <lineage>
        <taxon>Eukaryota</taxon>
        <taxon>Metazoa</taxon>
        <taxon>Spiralia</taxon>
        <taxon>Gnathifera</taxon>
        <taxon>Rotifera</taxon>
        <taxon>Eurotatoria</taxon>
        <taxon>Bdelloidea</taxon>
        <taxon>Philodinida</taxon>
        <taxon>Philodinidae</taxon>
        <taxon>Rotaria</taxon>
    </lineage>
</organism>
<dbReference type="Proteomes" id="UP000663864">
    <property type="component" value="Unassembled WGS sequence"/>
</dbReference>
<dbReference type="PRINTS" id="PR00081">
    <property type="entry name" value="GDHRDH"/>
</dbReference>
<dbReference type="InterPro" id="IPR036291">
    <property type="entry name" value="NAD(P)-bd_dom_sf"/>
</dbReference>
<proteinExistence type="predicted"/>
<dbReference type="Gene3D" id="3.40.50.720">
    <property type="entry name" value="NAD(P)-binding Rossmann-like Domain"/>
    <property type="match status" value="1"/>
</dbReference>
<dbReference type="PANTHER" id="PTHR44147:SF2">
    <property type="entry name" value="DEHYDROGENASE_REDUCTASE SDR FAMILY MEMBER 1"/>
    <property type="match status" value="1"/>
</dbReference>
<dbReference type="EMBL" id="CAJNOT010000117">
    <property type="protein sequence ID" value="CAF0847341.1"/>
    <property type="molecule type" value="Genomic_DNA"/>
</dbReference>
<dbReference type="AlphaFoldDB" id="A0A813VS25"/>